<evidence type="ECO:0000313" key="3">
    <source>
        <dbReference type="Proteomes" id="UP000282423"/>
    </source>
</evidence>
<dbReference type="PANTHER" id="PTHR47129:SF1">
    <property type="entry name" value="NMRA-LIKE DOMAIN-CONTAINING PROTEIN"/>
    <property type="match status" value="1"/>
</dbReference>
<accession>A0A420VPI4</accession>
<reference evidence="2 3" key="1">
    <citation type="submission" date="2018-10" db="EMBL/GenBank/DDBJ databases">
        <title>Sphingobacterium sp. M05W1-28.</title>
        <authorList>
            <person name="Cai H."/>
        </authorList>
    </citation>
    <scope>NUCLEOTIDE SEQUENCE [LARGE SCALE GENOMIC DNA]</scope>
    <source>
        <strain evidence="2 3">M05W1-28</strain>
    </source>
</reference>
<dbReference type="OrthoDB" id="9780595at2"/>
<gene>
    <name evidence="2" type="ORF">D7322_28240</name>
</gene>
<dbReference type="SUPFAM" id="SSF51735">
    <property type="entry name" value="NAD(P)-binding Rossmann-fold domains"/>
    <property type="match status" value="1"/>
</dbReference>
<keyword evidence="3" id="KW-1185">Reference proteome</keyword>
<dbReference type="PANTHER" id="PTHR47129">
    <property type="entry name" value="QUINONE OXIDOREDUCTASE 2"/>
    <property type="match status" value="1"/>
</dbReference>
<comment type="caution">
    <text evidence="2">The sequence shown here is derived from an EMBL/GenBank/DDBJ whole genome shotgun (WGS) entry which is preliminary data.</text>
</comment>
<evidence type="ECO:0000313" key="2">
    <source>
        <dbReference type="EMBL" id="RKO68239.1"/>
    </source>
</evidence>
<dbReference type="InterPro" id="IPR052718">
    <property type="entry name" value="NmrA-type_oxidoreductase"/>
</dbReference>
<name>A0A420VPI4_9SPHI</name>
<dbReference type="AlphaFoldDB" id="A0A420VPI4"/>
<dbReference type="Proteomes" id="UP000282423">
    <property type="component" value="Unassembled WGS sequence"/>
</dbReference>
<dbReference type="Gene3D" id="3.40.50.720">
    <property type="entry name" value="NAD(P)-binding Rossmann-like Domain"/>
    <property type="match status" value="1"/>
</dbReference>
<feature type="domain" description="NAD(P)-binding" evidence="1">
    <location>
        <begin position="20"/>
        <end position="137"/>
    </location>
</feature>
<organism evidence="2 3">
    <name type="scientific">Sphingobacterium puteale</name>
    <dbReference type="NCBI Taxonomy" id="2420510"/>
    <lineage>
        <taxon>Bacteria</taxon>
        <taxon>Pseudomonadati</taxon>
        <taxon>Bacteroidota</taxon>
        <taxon>Sphingobacteriia</taxon>
        <taxon>Sphingobacteriales</taxon>
        <taxon>Sphingobacteriaceae</taxon>
        <taxon>Sphingobacterium</taxon>
    </lineage>
</organism>
<dbReference type="RefSeq" id="WP_121127503.1">
    <property type="nucleotide sequence ID" value="NZ_RBWS01000045.1"/>
</dbReference>
<evidence type="ECO:0000259" key="1">
    <source>
        <dbReference type="Pfam" id="PF13460"/>
    </source>
</evidence>
<proteinExistence type="predicted"/>
<dbReference type="InterPro" id="IPR036291">
    <property type="entry name" value="NAD(P)-bd_dom_sf"/>
</dbReference>
<protein>
    <submittedName>
        <fullName evidence="2">SDR family NAD(P)-dependent oxidoreductase</fullName>
    </submittedName>
</protein>
<dbReference type="InterPro" id="IPR016040">
    <property type="entry name" value="NAD(P)-bd_dom"/>
</dbReference>
<dbReference type="EMBL" id="RBWS01000045">
    <property type="protein sequence ID" value="RKO68239.1"/>
    <property type="molecule type" value="Genomic_DNA"/>
</dbReference>
<dbReference type="Pfam" id="PF13460">
    <property type="entry name" value="NAD_binding_10"/>
    <property type="match status" value="1"/>
</dbReference>
<dbReference type="Gene3D" id="3.90.25.10">
    <property type="entry name" value="UDP-galactose 4-epimerase, domain 1"/>
    <property type="match status" value="1"/>
</dbReference>
<sequence length="279" mass="30766">MVEASEISTLIKKGVDAKLIYAFVRNATRAEHLRKLGVNIVFGDYNNYSSMANAFFGIDKLLFVSSGEMVNRSEQHLQVIRAARKAGVKHLIYTSQLHRTYSDNSAIRFVLKSHLVTETSIMMSGMDYTILRNGVYLDLIPMLLGDRFLESGIIFLPAGQGSIAFTLRSELAEVAAHILLSQGHEDKIYELGGSDVSFKEVAAILSEITGRMIVYSSTDIESYIDSTIASGVPKKYAQMLAAFAQAASERELECGSPHLEKLLGRKPAAVAGFLREVYE</sequence>